<gene>
    <name evidence="1" type="ORF">TPAB3V08_LOCUS15287</name>
</gene>
<name>A0ABN7PKM3_TIMPD</name>
<organism evidence="1 2">
    <name type="scientific">Timema podura</name>
    <name type="common">Walking stick</name>
    <dbReference type="NCBI Taxonomy" id="61482"/>
    <lineage>
        <taxon>Eukaryota</taxon>
        <taxon>Metazoa</taxon>
        <taxon>Ecdysozoa</taxon>
        <taxon>Arthropoda</taxon>
        <taxon>Hexapoda</taxon>
        <taxon>Insecta</taxon>
        <taxon>Pterygota</taxon>
        <taxon>Neoptera</taxon>
        <taxon>Polyneoptera</taxon>
        <taxon>Phasmatodea</taxon>
        <taxon>Timematodea</taxon>
        <taxon>Timematoidea</taxon>
        <taxon>Timematidae</taxon>
        <taxon>Timema</taxon>
    </lineage>
</organism>
<comment type="caution">
    <text evidence="1">The sequence shown here is derived from an EMBL/GenBank/DDBJ whole genome shotgun (WGS) entry which is preliminary data.</text>
</comment>
<dbReference type="Proteomes" id="UP001153148">
    <property type="component" value="Unassembled WGS sequence"/>
</dbReference>
<proteinExistence type="predicted"/>
<evidence type="ECO:0000313" key="2">
    <source>
        <dbReference type="Proteomes" id="UP001153148"/>
    </source>
</evidence>
<sequence length="98" mass="11265">MFSDLAELSPVQQQLTEINNRYSLLGVRLSDRQSELDSIREEVKKHLDNLRTLGNFLDKVNRNLPKETVPQSKEEAGKTSKQIKFHSLIEYATSTALY</sequence>
<dbReference type="EMBL" id="CAJPIN010087275">
    <property type="protein sequence ID" value="CAG2068344.1"/>
    <property type="molecule type" value="Genomic_DNA"/>
</dbReference>
<keyword evidence="2" id="KW-1185">Reference proteome</keyword>
<evidence type="ECO:0000313" key="1">
    <source>
        <dbReference type="EMBL" id="CAG2068344.1"/>
    </source>
</evidence>
<reference evidence="1" key="1">
    <citation type="submission" date="2021-03" db="EMBL/GenBank/DDBJ databases">
        <authorList>
            <person name="Tran Van P."/>
        </authorList>
    </citation>
    <scope>NUCLEOTIDE SEQUENCE</scope>
</reference>
<accession>A0ABN7PKM3</accession>
<protein>
    <submittedName>
        <fullName evidence="1">Uncharacterized protein</fullName>
    </submittedName>
</protein>